<dbReference type="Pfam" id="PF25088">
    <property type="entry name" value="GPKOW_C"/>
    <property type="match status" value="1"/>
</dbReference>
<evidence type="ECO:0000256" key="5">
    <source>
        <dbReference type="SAM" id="MobiDB-lite"/>
    </source>
</evidence>
<dbReference type="Gene3D" id="2.30.30.30">
    <property type="match status" value="1"/>
</dbReference>
<evidence type="ECO:0000313" key="7">
    <source>
        <dbReference type="EMBL" id="KAF0295275.1"/>
    </source>
</evidence>
<organism evidence="7 8">
    <name type="scientific">Amphibalanus amphitrite</name>
    <name type="common">Striped barnacle</name>
    <name type="synonym">Balanus amphitrite</name>
    <dbReference type="NCBI Taxonomy" id="1232801"/>
    <lineage>
        <taxon>Eukaryota</taxon>
        <taxon>Metazoa</taxon>
        <taxon>Ecdysozoa</taxon>
        <taxon>Arthropoda</taxon>
        <taxon>Crustacea</taxon>
        <taxon>Multicrustacea</taxon>
        <taxon>Cirripedia</taxon>
        <taxon>Thoracica</taxon>
        <taxon>Thoracicalcarea</taxon>
        <taxon>Balanomorpha</taxon>
        <taxon>Balanoidea</taxon>
        <taxon>Balanidae</taxon>
        <taxon>Amphibalaninae</taxon>
        <taxon>Amphibalanus</taxon>
    </lineage>
</organism>
<feature type="region of interest" description="Disordered" evidence="5">
    <location>
        <begin position="191"/>
        <end position="268"/>
    </location>
</feature>
<dbReference type="GO" id="GO:0005681">
    <property type="term" value="C:spliceosomal complex"/>
    <property type="evidence" value="ECO:0007669"/>
    <property type="project" value="TreeGrafter"/>
</dbReference>
<dbReference type="EMBL" id="VIIS01001630">
    <property type="protein sequence ID" value="KAF0295275.1"/>
    <property type="molecule type" value="Genomic_DNA"/>
</dbReference>
<feature type="compositionally biased region" description="Basic and acidic residues" evidence="5">
    <location>
        <begin position="191"/>
        <end position="233"/>
    </location>
</feature>
<dbReference type="PANTHER" id="PTHR15818:SF2">
    <property type="entry name" value="G-PATCH DOMAIN AND KOW MOTIFS-CONTAINING PROTEIN"/>
    <property type="match status" value="1"/>
</dbReference>
<dbReference type="CDD" id="cd13153">
    <property type="entry name" value="KOW_GPKOW_B"/>
    <property type="match status" value="1"/>
</dbReference>
<comment type="subcellular location">
    <subcellularLocation>
        <location evidence="1">Nucleus</location>
    </subcellularLocation>
</comment>
<dbReference type="InterPro" id="IPR045166">
    <property type="entry name" value="Spp2-like"/>
</dbReference>
<dbReference type="InterPro" id="IPR014722">
    <property type="entry name" value="Rib_uL2_dom2"/>
</dbReference>
<evidence type="ECO:0000256" key="4">
    <source>
        <dbReference type="ARBA" id="ARBA00023242"/>
    </source>
</evidence>
<dbReference type="InterPro" id="IPR026822">
    <property type="entry name" value="Spp2/MOS2_G-patch"/>
</dbReference>
<name>A0A6A4VMC1_AMPAM</name>
<feature type="domain" description="G-patch" evidence="6">
    <location>
        <begin position="60"/>
        <end position="92"/>
    </location>
</feature>
<comment type="caution">
    <text evidence="7">The sequence shown here is derived from an EMBL/GenBank/DDBJ whole genome shotgun (WGS) entry which is preliminary data.</text>
</comment>
<sequence>MGHRWKEDMKQESLTEAAEGADGKGKGKEVADIEVASSSIVQGATIGEVPTLEDYDSVPVEEFGKALLRGMGWKDGDGTGKKGEKVGQFEAVVRPKGLGLGASVAAAQQTPAAAGADGEQEELTMAPGAFVVVTIGKEKGNYGQVSSLDGDGRALVKMAVSGNTSSLPEGALRLVTKKDYKRNSRVINQEKYTEYKERQEKEHESARGRDRSEKSSSRADEAAERDSGRSKNGEKHRHRDKTAGGDKKERSSERAADSPGSRETRRPWVRPQLRVRCIDQKYKKGRYYKEKLTVVDVITADLCICKDADGRLLEDVATARLETVIPRRAPGAVMVVRGPHTGQVGELVDRDSKRCRATLQLLPDQQLATLDYDDICEYTGSLEAYS</sequence>
<reference evidence="7 8" key="1">
    <citation type="submission" date="2019-07" db="EMBL/GenBank/DDBJ databases">
        <title>Draft genome assembly of a fouling barnacle, Amphibalanus amphitrite (Darwin, 1854): The first reference genome for Thecostraca.</title>
        <authorList>
            <person name="Kim W."/>
        </authorList>
    </citation>
    <scope>NUCLEOTIDE SEQUENCE [LARGE SCALE GENOMIC DNA]</scope>
    <source>
        <strain evidence="7">SNU_AA5</strain>
        <tissue evidence="7">Soma without cirri and trophi</tissue>
    </source>
</reference>
<dbReference type="PANTHER" id="PTHR15818">
    <property type="entry name" value="G PATCH AND KOW-CONTAINING"/>
    <property type="match status" value="1"/>
</dbReference>
<keyword evidence="8" id="KW-1185">Reference proteome</keyword>
<feature type="region of interest" description="Disordered" evidence="5">
    <location>
        <begin position="1"/>
        <end position="29"/>
    </location>
</feature>
<evidence type="ECO:0000259" key="6">
    <source>
        <dbReference type="PROSITE" id="PS50174"/>
    </source>
</evidence>
<comment type="similarity">
    <text evidence="2">Belongs to the MOS2 family.</text>
</comment>
<proteinExistence type="inferred from homology"/>
<feature type="compositionally biased region" description="Basic and acidic residues" evidence="5">
    <location>
        <begin position="1"/>
        <end position="13"/>
    </location>
</feature>
<evidence type="ECO:0000256" key="2">
    <source>
        <dbReference type="ARBA" id="ARBA00010966"/>
    </source>
</evidence>
<dbReference type="GO" id="GO:0003676">
    <property type="term" value="F:nucleic acid binding"/>
    <property type="evidence" value="ECO:0007669"/>
    <property type="project" value="InterPro"/>
</dbReference>
<evidence type="ECO:0000256" key="1">
    <source>
        <dbReference type="ARBA" id="ARBA00004123"/>
    </source>
</evidence>
<dbReference type="AlphaFoldDB" id="A0A6A4VMC1"/>
<dbReference type="InterPro" id="IPR041994">
    <property type="entry name" value="GPKOW_KOW2"/>
</dbReference>
<dbReference type="OrthoDB" id="5577072at2759"/>
<dbReference type="Proteomes" id="UP000440578">
    <property type="component" value="Unassembled WGS sequence"/>
</dbReference>
<dbReference type="SMART" id="SM00739">
    <property type="entry name" value="KOW"/>
    <property type="match status" value="2"/>
</dbReference>
<evidence type="ECO:0000256" key="3">
    <source>
        <dbReference type="ARBA" id="ARBA00022737"/>
    </source>
</evidence>
<gene>
    <name evidence="7" type="primary">gpkow_0</name>
    <name evidence="7" type="ORF">FJT64_007203</name>
</gene>
<dbReference type="InterPro" id="IPR000467">
    <property type="entry name" value="G_patch_dom"/>
</dbReference>
<keyword evidence="3" id="KW-0677">Repeat</keyword>
<keyword evidence="4" id="KW-0539">Nucleus</keyword>
<dbReference type="GO" id="GO:0000398">
    <property type="term" value="P:mRNA splicing, via spliceosome"/>
    <property type="evidence" value="ECO:0007669"/>
    <property type="project" value="InterPro"/>
</dbReference>
<dbReference type="InterPro" id="IPR005824">
    <property type="entry name" value="KOW"/>
</dbReference>
<dbReference type="SMART" id="SM00443">
    <property type="entry name" value="G_patch"/>
    <property type="match status" value="1"/>
</dbReference>
<accession>A0A6A4VMC1</accession>
<protein>
    <submittedName>
        <fullName evidence="7">G-patch domain and KOW motifs-containing protein</fullName>
    </submittedName>
</protein>
<dbReference type="PROSITE" id="PS50174">
    <property type="entry name" value="G_PATCH"/>
    <property type="match status" value="1"/>
</dbReference>
<feature type="compositionally biased region" description="Basic and acidic residues" evidence="5">
    <location>
        <begin position="241"/>
        <end position="266"/>
    </location>
</feature>
<dbReference type="Pfam" id="PF12656">
    <property type="entry name" value="G-patch_2"/>
    <property type="match status" value="1"/>
</dbReference>
<evidence type="ECO:0000313" key="8">
    <source>
        <dbReference type="Proteomes" id="UP000440578"/>
    </source>
</evidence>